<accession>A0AAW1UHJ1</accession>
<name>A0AAW1UHJ1_9CUCU</name>
<comment type="caution">
    <text evidence="2">The sequence shown here is derived from an EMBL/GenBank/DDBJ whole genome shotgun (WGS) entry which is preliminary data.</text>
</comment>
<feature type="compositionally biased region" description="Polar residues" evidence="1">
    <location>
        <begin position="90"/>
        <end position="107"/>
    </location>
</feature>
<dbReference type="EMBL" id="JARQZJ010000064">
    <property type="protein sequence ID" value="KAK9880311.1"/>
    <property type="molecule type" value="Genomic_DNA"/>
</dbReference>
<feature type="region of interest" description="Disordered" evidence="1">
    <location>
        <begin position="136"/>
        <end position="157"/>
    </location>
</feature>
<dbReference type="Proteomes" id="UP001431783">
    <property type="component" value="Unassembled WGS sequence"/>
</dbReference>
<evidence type="ECO:0000256" key="1">
    <source>
        <dbReference type="SAM" id="MobiDB-lite"/>
    </source>
</evidence>
<proteinExistence type="predicted"/>
<gene>
    <name evidence="2" type="ORF">WA026_010189</name>
</gene>
<keyword evidence="3" id="KW-1185">Reference proteome</keyword>
<protein>
    <submittedName>
        <fullName evidence="2">Uncharacterized protein</fullName>
    </submittedName>
</protein>
<feature type="compositionally biased region" description="Polar residues" evidence="1">
    <location>
        <begin position="137"/>
        <end position="155"/>
    </location>
</feature>
<evidence type="ECO:0000313" key="2">
    <source>
        <dbReference type="EMBL" id="KAK9880311.1"/>
    </source>
</evidence>
<reference evidence="2 3" key="1">
    <citation type="submission" date="2023-03" db="EMBL/GenBank/DDBJ databases">
        <title>Genome insight into feeding habits of ladybird beetles.</title>
        <authorList>
            <person name="Li H.-S."/>
            <person name="Huang Y.-H."/>
            <person name="Pang H."/>
        </authorList>
    </citation>
    <scope>NUCLEOTIDE SEQUENCE [LARGE SCALE GENOMIC DNA]</scope>
    <source>
        <strain evidence="2">SYSU_2023b</strain>
        <tissue evidence="2">Whole body</tissue>
    </source>
</reference>
<sequence>MKGQWFCNRPLSPISPLPSCSWRSANNWTVTYGKKMGKVHGADTSDIGKRETQCNMGYQESGIMANTIELLDSEPNGPKEEEEISMNAENNMSINSYPLQDSKSTDGYDSDTDPEFTPGMIGLKDDEVRSQIFEKNLPSSSESGKNTQNSTNTKASKTKRKPDFCFFCESEVLNFARHVTRNHSMELEVQRILSKPKKCDERRKLLTALKKKGNYLKNVQSSETCFKPRKQSQLGNKSLPCIHCLGFYSSKYIRNHKRICPDNPQKLKYSVRDSQASLSMHMRIDELLKQKVFHRMQADRVSLIAHDSDNEINTASTSKNKTNITPDVGISKTEIPNTIKNTRVCVKWSDDEKRVVKKYFADHIKRAIPPKEKECANLKKISQPSIQSRLEKN</sequence>
<dbReference type="PANTHER" id="PTHR33480:SF1">
    <property type="entry name" value="TYR RECOMBINASE DOMAIN-CONTAINING PROTEIN"/>
    <property type="match status" value="1"/>
</dbReference>
<evidence type="ECO:0000313" key="3">
    <source>
        <dbReference type="Proteomes" id="UP001431783"/>
    </source>
</evidence>
<organism evidence="2 3">
    <name type="scientific">Henosepilachna vigintioctopunctata</name>
    <dbReference type="NCBI Taxonomy" id="420089"/>
    <lineage>
        <taxon>Eukaryota</taxon>
        <taxon>Metazoa</taxon>
        <taxon>Ecdysozoa</taxon>
        <taxon>Arthropoda</taxon>
        <taxon>Hexapoda</taxon>
        <taxon>Insecta</taxon>
        <taxon>Pterygota</taxon>
        <taxon>Neoptera</taxon>
        <taxon>Endopterygota</taxon>
        <taxon>Coleoptera</taxon>
        <taxon>Polyphaga</taxon>
        <taxon>Cucujiformia</taxon>
        <taxon>Coccinelloidea</taxon>
        <taxon>Coccinellidae</taxon>
        <taxon>Epilachninae</taxon>
        <taxon>Epilachnini</taxon>
        <taxon>Henosepilachna</taxon>
    </lineage>
</organism>
<dbReference type="PANTHER" id="PTHR33480">
    <property type="entry name" value="SET DOMAIN-CONTAINING PROTEIN-RELATED"/>
    <property type="match status" value="1"/>
</dbReference>
<dbReference type="AlphaFoldDB" id="A0AAW1UHJ1"/>
<feature type="region of interest" description="Disordered" evidence="1">
    <location>
        <begin position="90"/>
        <end position="123"/>
    </location>
</feature>